<dbReference type="STRING" id="33114.A0A2G2VML0"/>
<reference evidence="8 9" key="1">
    <citation type="journal article" date="2017" name="Genome Biol.">
        <title>New reference genome sequences of hot pepper reveal the massive evolution of plant disease-resistance genes by retroduplication.</title>
        <authorList>
            <person name="Kim S."/>
            <person name="Park J."/>
            <person name="Yeom S.I."/>
            <person name="Kim Y.M."/>
            <person name="Seo E."/>
            <person name="Kim K.T."/>
            <person name="Kim M.S."/>
            <person name="Lee J.M."/>
            <person name="Cheong K."/>
            <person name="Shin H.S."/>
            <person name="Kim S.B."/>
            <person name="Han K."/>
            <person name="Lee J."/>
            <person name="Park M."/>
            <person name="Lee H.A."/>
            <person name="Lee H.Y."/>
            <person name="Lee Y."/>
            <person name="Oh S."/>
            <person name="Lee J.H."/>
            <person name="Choi E."/>
            <person name="Choi E."/>
            <person name="Lee S.E."/>
            <person name="Jeon J."/>
            <person name="Kim H."/>
            <person name="Choi G."/>
            <person name="Song H."/>
            <person name="Lee J."/>
            <person name="Lee S.C."/>
            <person name="Kwon J.K."/>
            <person name="Lee H.Y."/>
            <person name="Koo N."/>
            <person name="Hong Y."/>
            <person name="Kim R.W."/>
            <person name="Kang W.H."/>
            <person name="Huh J.H."/>
            <person name="Kang B.C."/>
            <person name="Yang T.J."/>
            <person name="Lee Y.H."/>
            <person name="Bennetzen J.L."/>
            <person name="Choi D."/>
        </authorList>
    </citation>
    <scope>NUCLEOTIDE SEQUENCE [LARGE SCALE GENOMIC DNA]</scope>
    <source>
        <strain evidence="9">cv. PBC81</strain>
    </source>
</reference>
<keyword evidence="4" id="KW-0520">NAD</keyword>
<dbReference type="Proteomes" id="UP000224567">
    <property type="component" value="Unassembled WGS sequence"/>
</dbReference>
<dbReference type="EMBL" id="MLFT02000011">
    <property type="protein sequence ID" value="PHT34221.1"/>
    <property type="molecule type" value="Genomic_DNA"/>
</dbReference>
<dbReference type="EC" id="1.8.1.8" evidence="1"/>
<evidence type="ECO:0000256" key="6">
    <source>
        <dbReference type="ARBA" id="ARBA00047804"/>
    </source>
</evidence>
<comment type="caution">
    <text evidence="8">The sequence shown here is derived from an EMBL/GenBank/DDBJ whole genome shotgun (WGS) entry which is preliminary data.</text>
</comment>
<dbReference type="AlphaFoldDB" id="A0A2G2VML0"/>
<dbReference type="GO" id="GO:0047134">
    <property type="term" value="F:protein-disulfide reductase [NAD(P)H] activity"/>
    <property type="evidence" value="ECO:0007669"/>
    <property type="project" value="UniProtKB-EC"/>
</dbReference>
<dbReference type="Pfam" id="PF13905">
    <property type="entry name" value="Thioredoxin_8"/>
    <property type="match status" value="1"/>
</dbReference>
<sequence>MLSIFPLETELSSLPDHLSEDEKLCCDELGYQGPFKKSSKSKSDQDQALFDDYFYTMSWLAFPFGDKRKASLSHLLEVRGIPTLVALGPSGKIVTTGVRNLIMCGAKAFPLTEKRMKEINAETAEMVKGWPKKIKHELLLSKRLGYNCDGCSQVGQIWSFYCEECDFDMDPKCTLEEKKESNINPKEDQRCKAQWNRKRMEDGLVMMKFV</sequence>
<dbReference type="PANTHER" id="PTHR13871">
    <property type="entry name" value="THIOREDOXIN"/>
    <property type="match status" value="1"/>
</dbReference>
<dbReference type="InterPro" id="IPR046349">
    <property type="entry name" value="C1-like_sf"/>
</dbReference>
<accession>A0A2G2VML0</accession>
<keyword evidence="3" id="KW-0560">Oxidoreductase</keyword>
<dbReference type="InterPro" id="IPR012336">
    <property type="entry name" value="Thioredoxin-like_fold"/>
</dbReference>
<evidence type="ECO:0000313" key="9">
    <source>
        <dbReference type="Proteomes" id="UP000224567"/>
    </source>
</evidence>
<organism evidence="8 9">
    <name type="scientific">Capsicum baccatum</name>
    <name type="common">Peruvian pepper</name>
    <dbReference type="NCBI Taxonomy" id="33114"/>
    <lineage>
        <taxon>Eukaryota</taxon>
        <taxon>Viridiplantae</taxon>
        <taxon>Streptophyta</taxon>
        <taxon>Embryophyta</taxon>
        <taxon>Tracheophyta</taxon>
        <taxon>Spermatophyta</taxon>
        <taxon>Magnoliopsida</taxon>
        <taxon>eudicotyledons</taxon>
        <taxon>Gunneridae</taxon>
        <taxon>Pentapetalae</taxon>
        <taxon>asterids</taxon>
        <taxon>lamiids</taxon>
        <taxon>Solanales</taxon>
        <taxon>Solanaceae</taxon>
        <taxon>Solanoideae</taxon>
        <taxon>Capsiceae</taxon>
        <taxon>Capsicum</taxon>
    </lineage>
</organism>
<comment type="catalytic activity">
    <reaction evidence="5">
        <text>[protein]-dithiol + NAD(+) = [protein]-disulfide + NADH + H(+)</text>
        <dbReference type="Rhea" id="RHEA:18749"/>
        <dbReference type="Rhea" id="RHEA-COMP:10593"/>
        <dbReference type="Rhea" id="RHEA-COMP:10594"/>
        <dbReference type="ChEBI" id="CHEBI:15378"/>
        <dbReference type="ChEBI" id="CHEBI:29950"/>
        <dbReference type="ChEBI" id="CHEBI:50058"/>
        <dbReference type="ChEBI" id="CHEBI:57540"/>
        <dbReference type="ChEBI" id="CHEBI:57945"/>
        <dbReference type="EC" id="1.8.1.8"/>
    </reaction>
</comment>
<dbReference type="InterPro" id="IPR052259">
    <property type="entry name" value="Nucleoredoxin-like"/>
</dbReference>
<feature type="domain" description="Thioredoxin-like fold" evidence="7">
    <location>
        <begin position="43"/>
        <end position="93"/>
    </location>
</feature>
<dbReference type="SUPFAM" id="SSF57889">
    <property type="entry name" value="Cysteine-rich domain"/>
    <property type="match status" value="1"/>
</dbReference>
<dbReference type="PANTHER" id="PTHR13871:SF96">
    <property type="entry name" value="THIOREDOXIN DOMAIN-CONTAINING PROTEIN"/>
    <property type="match status" value="1"/>
</dbReference>
<evidence type="ECO:0000313" key="8">
    <source>
        <dbReference type="EMBL" id="PHT34221.1"/>
    </source>
</evidence>
<keyword evidence="2" id="KW-0677">Repeat</keyword>
<evidence type="ECO:0000256" key="1">
    <source>
        <dbReference type="ARBA" id="ARBA00012612"/>
    </source>
</evidence>
<name>A0A2G2VML0_CAPBA</name>
<evidence type="ECO:0000256" key="2">
    <source>
        <dbReference type="ARBA" id="ARBA00022737"/>
    </source>
</evidence>
<protein>
    <recommendedName>
        <fullName evidence="1">protein-disulfide reductase</fullName>
        <ecNumber evidence="1">1.8.1.8</ecNumber>
    </recommendedName>
</protein>
<gene>
    <name evidence="8" type="ORF">CQW23_26021</name>
</gene>
<dbReference type="OrthoDB" id="1692119at2759"/>
<evidence type="ECO:0000256" key="4">
    <source>
        <dbReference type="ARBA" id="ARBA00023027"/>
    </source>
</evidence>
<dbReference type="Gene3D" id="3.40.30.10">
    <property type="entry name" value="Glutaredoxin"/>
    <property type="match status" value="1"/>
</dbReference>
<evidence type="ECO:0000259" key="7">
    <source>
        <dbReference type="Pfam" id="PF13905"/>
    </source>
</evidence>
<keyword evidence="9" id="KW-1185">Reference proteome</keyword>
<evidence type="ECO:0000256" key="5">
    <source>
        <dbReference type="ARBA" id="ARBA00047388"/>
    </source>
</evidence>
<comment type="catalytic activity">
    <reaction evidence="6">
        <text>[protein]-dithiol + NADP(+) = [protein]-disulfide + NADPH + H(+)</text>
        <dbReference type="Rhea" id="RHEA:18753"/>
        <dbReference type="Rhea" id="RHEA-COMP:10593"/>
        <dbReference type="Rhea" id="RHEA-COMP:10594"/>
        <dbReference type="ChEBI" id="CHEBI:15378"/>
        <dbReference type="ChEBI" id="CHEBI:29950"/>
        <dbReference type="ChEBI" id="CHEBI:50058"/>
        <dbReference type="ChEBI" id="CHEBI:57783"/>
        <dbReference type="ChEBI" id="CHEBI:58349"/>
        <dbReference type="EC" id="1.8.1.8"/>
    </reaction>
</comment>
<reference evidence="9" key="2">
    <citation type="journal article" date="2017" name="J. Anim. Genet.">
        <title>Multiple reference genome sequences of hot pepper reveal the massive evolution of plant disease resistance genes by retroduplication.</title>
        <authorList>
            <person name="Kim S."/>
            <person name="Park J."/>
            <person name="Yeom S.-I."/>
            <person name="Kim Y.-M."/>
            <person name="Seo E."/>
            <person name="Kim K.-T."/>
            <person name="Kim M.-S."/>
            <person name="Lee J.M."/>
            <person name="Cheong K."/>
            <person name="Shin H.-S."/>
            <person name="Kim S.-B."/>
            <person name="Han K."/>
            <person name="Lee J."/>
            <person name="Park M."/>
            <person name="Lee H.-A."/>
            <person name="Lee H.-Y."/>
            <person name="Lee Y."/>
            <person name="Oh S."/>
            <person name="Lee J.H."/>
            <person name="Choi E."/>
            <person name="Choi E."/>
            <person name="Lee S.E."/>
            <person name="Jeon J."/>
            <person name="Kim H."/>
            <person name="Choi G."/>
            <person name="Song H."/>
            <person name="Lee J."/>
            <person name="Lee S.-C."/>
            <person name="Kwon J.-K."/>
            <person name="Lee H.-Y."/>
            <person name="Koo N."/>
            <person name="Hong Y."/>
            <person name="Kim R.W."/>
            <person name="Kang W.-H."/>
            <person name="Huh J.H."/>
            <person name="Kang B.-C."/>
            <person name="Yang T.-J."/>
            <person name="Lee Y.-H."/>
            <person name="Bennetzen J.L."/>
            <person name="Choi D."/>
        </authorList>
    </citation>
    <scope>NUCLEOTIDE SEQUENCE [LARGE SCALE GENOMIC DNA]</scope>
    <source>
        <strain evidence="9">cv. PBC81</strain>
    </source>
</reference>
<evidence type="ECO:0000256" key="3">
    <source>
        <dbReference type="ARBA" id="ARBA00023002"/>
    </source>
</evidence>
<proteinExistence type="predicted"/>